<accession>A0A7M7M643</accession>
<dbReference type="InterPro" id="IPR002110">
    <property type="entry name" value="Ankyrin_rpt"/>
</dbReference>
<dbReference type="Pfam" id="PF12796">
    <property type="entry name" value="Ank_2"/>
    <property type="match status" value="1"/>
</dbReference>
<sequence>MARIFLDNGAKVSAANLFGDTPLVLVSDKNANNPMVKLLIKGLTLQKIDQPTIELKDERFMEEYPDLWDYYQDCIEHAYRTKFTKFAKNCTFMQLLLQCPCDIATLMRDKCFESNFDMSDLYSFGMYTEDLIRAYERAQNFSCSMLQLEKTINTIFQHFVDYNVVWKGVRYLSKCYCRKMTHRELVPLLDCAVVRNHVELTEMFLQNGADVNVRIVHQAAATPLLLALERHNANVQAPMLLKYGAKVWAKDKFGLNALHYVAFLRGTVNLFADHGADVNSRANESPEDDTFPLYLAAVEALLKRGANVNMKTKTGRTALHKACQLRLSQSINVVEDNLGKTPFALFTRTSIRAPAKRPITDMIKALAKRKACQPQIEVKDEEIMKTYNQRLWNSYHRCIEEVHKTRSTRIVESCTFFQLLTKDSPQIATLMRNPEFEVNFQLYDLQSEFPMFAEDITKYATL</sequence>
<dbReference type="PANTHER" id="PTHR24189:SF50">
    <property type="entry name" value="ANKYRIN REPEAT AND SOCS BOX PROTEIN 2"/>
    <property type="match status" value="1"/>
</dbReference>
<name>A0A7M7M643_NASVI</name>
<dbReference type="GeneID" id="107980630"/>
<keyword evidence="4" id="KW-1185">Reference proteome</keyword>
<protein>
    <submittedName>
        <fullName evidence="3">Uncharacterized protein</fullName>
    </submittedName>
</protein>
<dbReference type="SMR" id="A0A7M7M643"/>
<dbReference type="OrthoDB" id="539213at2759"/>
<dbReference type="InParanoid" id="A0A7M7M643"/>
<dbReference type="EnsemblMetazoa" id="XM_016981566">
    <property type="protein sequence ID" value="XP_016837055"/>
    <property type="gene ID" value="LOC107980630"/>
</dbReference>
<evidence type="ECO:0000313" key="4">
    <source>
        <dbReference type="Proteomes" id="UP000002358"/>
    </source>
</evidence>
<keyword evidence="2" id="KW-0040">ANK repeat</keyword>
<dbReference type="SUPFAM" id="SSF48403">
    <property type="entry name" value="Ankyrin repeat"/>
    <property type="match status" value="1"/>
</dbReference>
<proteinExistence type="predicted"/>
<dbReference type="Proteomes" id="UP000002358">
    <property type="component" value="Chromosome 2"/>
</dbReference>
<dbReference type="InterPro" id="IPR050745">
    <property type="entry name" value="Multifunctional_regulatory"/>
</dbReference>
<dbReference type="Gene3D" id="1.25.40.20">
    <property type="entry name" value="Ankyrin repeat-containing domain"/>
    <property type="match status" value="2"/>
</dbReference>
<reference evidence="3" key="1">
    <citation type="submission" date="2021-01" db="UniProtKB">
        <authorList>
            <consortium name="EnsemblMetazoa"/>
        </authorList>
    </citation>
    <scope>IDENTIFICATION</scope>
</reference>
<evidence type="ECO:0000256" key="2">
    <source>
        <dbReference type="ARBA" id="ARBA00023043"/>
    </source>
</evidence>
<dbReference type="RefSeq" id="XP_016837055.1">
    <property type="nucleotide sequence ID" value="XM_016981566.1"/>
</dbReference>
<dbReference type="KEGG" id="nvi:107980630"/>
<dbReference type="AlphaFoldDB" id="A0A7M7M643"/>
<keyword evidence="1" id="KW-0677">Repeat</keyword>
<dbReference type="InterPro" id="IPR036770">
    <property type="entry name" value="Ankyrin_rpt-contain_sf"/>
</dbReference>
<evidence type="ECO:0000313" key="3">
    <source>
        <dbReference type="EnsemblMetazoa" id="XP_016837055"/>
    </source>
</evidence>
<dbReference type="SMART" id="SM00248">
    <property type="entry name" value="ANK"/>
    <property type="match status" value="3"/>
</dbReference>
<evidence type="ECO:0000256" key="1">
    <source>
        <dbReference type="ARBA" id="ARBA00022737"/>
    </source>
</evidence>
<organism evidence="3 4">
    <name type="scientific">Nasonia vitripennis</name>
    <name type="common">Parasitic wasp</name>
    <dbReference type="NCBI Taxonomy" id="7425"/>
    <lineage>
        <taxon>Eukaryota</taxon>
        <taxon>Metazoa</taxon>
        <taxon>Ecdysozoa</taxon>
        <taxon>Arthropoda</taxon>
        <taxon>Hexapoda</taxon>
        <taxon>Insecta</taxon>
        <taxon>Pterygota</taxon>
        <taxon>Neoptera</taxon>
        <taxon>Endopterygota</taxon>
        <taxon>Hymenoptera</taxon>
        <taxon>Apocrita</taxon>
        <taxon>Proctotrupomorpha</taxon>
        <taxon>Chalcidoidea</taxon>
        <taxon>Pteromalidae</taxon>
        <taxon>Pteromalinae</taxon>
        <taxon>Nasonia</taxon>
    </lineage>
</organism>
<dbReference type="PANTHER" id="PTHR24189">
    <property type="entry name" value="MYOTROPHIN"/>
    <property type="match status" value="1"/>
</dbReference>